<evidence type="ECO:0000256" key="1">
    <source>
        <dbReference type="ARBA" id="ARBA00004141"/>
    </source>
</evidence>
<feature type="compositionally biased region" description="Basic and acidic residues" evidence="5">
    <location>
        <begin position="1"/>
        <end position="10"/>
    </location>
</feature>
<accession>A0AA35X9M4</accession>
<protein>
    <submittedName>
        <fullName evidence="7">Solute carrier family 35 member F5</fullName>
    </submittedName>
</protein>
<dbReference type="PANTHER" id="PTHR23051:SF0">
    <property type="entry name" value="SOLUTE CARRIER FAMILY 35 MEMBER F5"/>
    <property type="match status" value="1"/>
</dbReference>
<sequence>MSPETHTGHGEEEEEEEEGAEISTVIEKRGRGRNRHARVVGGRLLFRPVGSLNGDTCSVNSPPPVCKLEPCMLGPSEFKPLKCALTEEDRSQTGPLSPCSTKCCKVRFNRTIEVRQARSESTVRREPAPLMPVWKVASLSLVFGIVWFFANYLYALALVSKSVALVNTLSSMSSVFVMIMAAVPLLPREPGDKITLSRVLVSLLRYAVYLVLLKKLVQNPDSLELPMFFGFVGLFDSVLLLPLVLVWHYTGLEEFKWPPTPNVWTLLLVNGFLGTVISELVWLGGVFLTSPLVGTLSLALVTPLSITYSVFVGQQPFSVEFFVGALVVVVCFILVTVLDHFGSWDPLWALIKTTISAARNHSAHRGYVSLSEESKRLIDHEDDNSAIDQLSF</sequence>
<gene>
    <name evidence="7" type="ORF">GBAR_LOCUS24684</name>
</gene>
<name>A0AA35X9M4_GEOBA</name>
<dbReference type="Proteomes" id="UP001174909">
    <property type="component" value="Unassembled WGS sequence"/>
</dbReference>
<keyword evidence="2 6" id="KW-0812">Transmembrane</keyword>
<evidence type="ECO:0000256" key="2">
    <source>
        <dbReference type="ARBA" id="ARBA00022692"/>
    </source>
</evidence>
<keyword evidence="4 6" id="KW-0472">Membrane</keyword>
<dbReference type="AlphaFoldDB" id="A0AA35X9M4"/>
<evidence type="ECO:0000313" key="8">
    <source>
        <dbReference type="Proteomes" id="UP001174909"/>
    </source>
</evidence>
<feature type="transmembrane region" description="Helical" evidence="6">
    <location>
        <begin position="292"/>
        <end position="311"/>
    </location>
</feature>
<feature type="transmembrane region" description="Helical" evidence="6">
    <location>
        <begin position="262"/>
        <end position="285"/>
    </location>
</feature>
<feature type="region of interest" description="Disordered" evidence="5">
    <location>
        <begin position="1"/>
        <end position="34"/>
    </location>
</feature>
<evidence type="ECO:0000313" key="7">
    <source>
        <dbReference type="EMBL" id="CAI8044516.1"/>
    </source>
</evidence>
<proteinExistence type="predicted"/>
<organism evidence="7 8">
    <name type="scientific">Geodia barretti</name>
    <name type="common">Barrett's horny sponge</name>
    <dbReference type="NCBI Taxonomy" id="519541"/>
    <lineage>
        <taxon>Eukaryota</taxon>
        <taxon>Metazoa</taxon>
        <taxon>Porifera</taxon>
        <taxon>Demospongiae</taxon>
        <taxon>Heteroscleromorpha</taxon>
        <taxon>Tetractinellida</taxon>
        <taxon>Astrophorina</taxon>
        <taxon>Geodiidae</taxon>
        <taxon>Geodia</taxon>
    </lineage>
</organism>
<feature type="transmembrane region" description="Helical" evidence="6">
    <location>
        <begin position="225"/>
        <end position="250"/>
    </location>
</feature>
<feature type="transmembrane region" description="Helical" evidence="6">
    <location>
        <begin position="133"/>
        <end position="156"/>
    </location>
</feature>
<evidence type="ECO:0000256" key="3">
    <source>
        <dbReference type="ARBA" id="ARBA00022989"/>
    </source>
</evidence>
<evidence type="ECO:0000256" key="6">
    <source>
        <dbReference type="SAM" id="Phobius"/>
    </source>
</evidence>
<comment type="subcellular location">
    <subcellularLocation>
        <location evidence="1">Membrane</location>
        <topology evidence="1">Multi-pass membrane protein</topology>
    </subcellularLocation>
</comment>
<reference evidence="7" key="1">
    <citation type="submission" date="2023-03" db="EMBL/GenBank/DDBJ databases">
        <authorList>
            <person name="Steffen K."/>
            <person name="Cardenas P."/>
        </authorList>
    </citation>
    <scope>NUCLEOTIDE SEQUENCE</scope>
</reference>
<feature type="transmembrane region" description="Helical" evidence="6">
    <location>
        <begin position="163"/>
        <end position="183"/>
    </location>
</feature>
<keyword evidence="3 6" id="KW-1133">Transmembrane helix</keyword>
<feature type="compositionally biased region" description="Acidic residues" evidence="5">
    <location>
        <begin position="11"/>
        <end position="20"/>
    </location>
</feature>
<evidence type="ECO:0000256" key="4">
    <source>
        <dbReference type="ARBA" id="ARBA00023136"/>
    </source>
</evidence>
<feature type="transmembrane region" description="Helical" evidence="6">
    <location>
        <begin position="317"/>
        <end position="338"/>
    </location>
</feature>
<dbReference type="GO" id="GO:0016020">
    <property type="term" value="C:membrane"/>
    <property type="evidence" value="ECO:0007669"/>
    <property type="project" value="UniProtKB-SubCell"/>
</dbReference>
<dbReference type="EMBL" id="CASHTH010003399">
    <property type="protein sequence ID" value="CAI8044516.1"/>
    <property type="molecule type" value="Genomic_DNA"/>
</dbReference>
<keyword evidence="8" id="KW-1185">Reference proteome</keyword>
<comment type="caution">
    <text evidence="7">The sequence shown here is derived from an EMBL/GenBank/DDBJ whole genome shotgun (WGS) entry which is preliminary data.</text>
</comment>
<evidence type="ECO:0000256" key="5">
    <source>
        <dbReference type="SAM" id="MobiDB-lite"/>
    </source>
</evidence>
<feature type="transmembrane region" description="Helical" evidence="6">
    <location>
        <begin position="195"/>
        <end position="213"/>
    </location>
</feature>
<dbReference type="PANTHER" id="PTHR23051">
    <property type="entry name" value="SOLUTE CARRIER FAMILY 35, MEMBER F5"/>
    <property type="match status" value="1"/>
</dbReference>